<reference evidence="1 2" key="1">
    <citation type="submission" date="2007-03" db="EMBL/GenBank/DDBJ databases">
        <title>Complete sequence of plasmid pBVIE05 of Burkholderia vietnamiensis G4.</title>
        <authorList>
            <consortium name="US DOE Joint Genome Institute"/>
            <person name="Copeland A."/>
            <person name="Lucas S."/>
            <person name="Lapidus A."/>
            <person name="Barry K."/>
            <person name="Detter J.C."/>
            <person name="Glavina del Rio T."/>
            <person name="Hammon N."/>
            <person name="Israni S."/>
            <person name="Dalin E."/>
            <person name="Tice H."/>
            <person name="Pitluck S."/>
            <person name="Chain P."/>
            <person name="Malfatti S."/>
            <person name="Shin M."/>
            <person name="Vergez L."/>
            <person name="Schmutz J."/>
            <person name="Larimer F."/>
            <person name="Land M."/>
            <person name="Hauser L."/>
            <person name="Kyrpides N."/>
            <person name="Tiedje J."/>
            <person name="Richardson P."/>
        </authorList>
    </citation>
    <scope>NUCLEOTIDE SEQUENCE [LARGE SCALE GENOMIC DNA]</scope>
    <source>
        <strain evidence="2">G4 / LMG 22486</strain>
        <plasmid evidence="1 2">pBVIE05</plasmid>
    </source>
</reference>
<dbReference type="AlphaFoldDB" id="A4JWI2"/>
<dbReference type="HOGENOM" id="CLU_1633650_0_0_4"/>
<name>A4JWI2_BURVG</name>
<geneLocation type="plasmid" evidence="1 2">
    <name>pBVIE05</name>
</geneLocation>
<accession>A4JWI2</accession>
<gene>
    <name evidence="1" type="ordered locus">Bcep1808_7765</name>
</gene>
<protein>
    <submittedName>
        <fullName evidence="1">Uncharacterized protein</fullName>
    </submittedName>
</protein>
<dbReference type="Proteomes" id="UP000002287">
    <property type="component" value="Plasmid pBVIE05"/>
</dbReference>
<dbReference type="EMBL" id="CP000621">
    <property type="protein sequence ID" value="ABO60635.1"/>
    <property type="molecule type" value="Genomic_DNA"/>
</dbReference>
<evidence type="ECO:0000313" key="1">
    <source>
        <dbReference type="EMBL" id="ABO60635.1"/>
    </source>
</evidence>
<keyword evidence="1" id="KW-0614">Plasmid</keyword>
<dbReference type="KEGG" id="bvi:Bcep1808_7765"/>
<proteinExistence type="predicted"/>
<organism evidence="1 2">
    <name type="scientific">Burkholderia vietnamiensis (strain G4 / LMG 22486)</name>
    <name type="common">Burkholderia cepacia (strain R1808)</name>
    <dbReference type="NCBI Taxonomy" id="269482"/>
    <lineage>
        <taxon>Bacteria</taxon>
        <taxon>Pseudomonadati</taxon>
        <taxon>Pseudomonadota</taxon>
        <taxon>Betaproteobacteria</taxon>
        <taxon>Burkholderiales</taxon>
        <taxon>Burkholderiaceae</taxon>
        <taxon>Burkholderia</taxon>
        <taxon>Burkholderia cepacia complex</taxon>
    </lineage>
</organism>
<evidence type="ECO:0000313" key="2">
    <source>
        <dbReference type="Proteomes" id="UP000002287"/>
    </source>
</evidence>
<sequence>MINEIPVAISQASRTVVLKHPNSMDCTLYRKVFTRTAPGDETMGGLPTLGGLGVLSPEDEAEFEYQAVGAAKILITSRYEQPLDLSDRRDSLPPDTVMQEALIEALSGPDGAPPTYGPKKYDLVGVEPGGGVLIGFEIVGMTSSVGLYPYTTKWIIAPRDELHDLTPWKE</sequence>